<dbReference type="PRINTS" id="PR00344">
    <property type="entry name" value="BCTRLSENSOR"/>
</dbReference>
<feature type="domain" description="PAS" evidence="9">
    <location>
        <begin position="757"/>
        <end position="830"/>
    </location>
</feature>
<feature type="domain" description="PAS" evidence="9">
    <location>
        <begin position="375"/>
        <end position="451"/>
    </location>
</feature>
<evidence type="ECO:0000256" key="2">
    <source>
        <dbReference type="ARBA" id="ARBA00012438"/>
    </source>
</evidence>
<evidence type="ECO:0000256" key="3">
    <source>
        <dbReference type="ARBA" id="ARBA00022553"/>
    </source>
</evidence>
<reference evidence="12" key="1">
    <citation type="journal article" date="2019" name="Int. J. Syst. Evol. Microbiol.">
        <title>The Global Catalogue of Microorganisms (GCM) 10K type strain sequencing project: providing services to taxonomists for standard genome sequencing and annotation.</title>
        <authorList>
            <consortium name="The Broad Institute Genomics Platform"/>
            <consortium name="The Broad Institute Genome Sequencing Center for Infectious Disease"/>
            <person name="Wu L."/>
            <person name="Ma J."/>
        </authorList>
    </citation>
    <scope>NUCLEOTIDE SEQUENCE [LARGE SCALE GENOMIC DNA]</scope>
    <source>
        <strain evidence="12">KCTC 23984</strain>
    </source>
</reference>
<keyword evidence="12" id="KW-1185">Reference proteome</keyword>
<dbReference type="SMART" id="SM00086">
    <property type="entry name" value="PAC"/>
    <property type="match status" value="4"/>
</dbReference>
<dbReference type="Gene3D" id="3.30.450.20">
    <property type="entry name" value="PAS domain"/>
    <property type="match status" value="5"/>
</dbReference>
<evidence type="ECO:0000259" key="9">
    <source>
        <dbReference type="PROSITE" id="PS50112"/>
    </source>
</evidence>
<evidence type="ECO:0000256" key="5">
    <source>
        <dbReference type="ARBA" id="ARBA00022777"/>
    </source>
</evidence>
<keyword evidence="7" id="KW-0472">Membrane</keyword>
<dbReference type="PANTHER" id="PTHR43304">
    <property type="entry name" value="PHYTOCHROME-LIKE PROTEIN CPH1"/>
    <property type="match status" value="1"/>
</dbReference>
<comment type="catalytic activity">
    <reaction evidence="1">
        <text>ATP + protein L-histidine = ADP + protein N-phospho-L-histidine.</text>
        <dbReference type="EC" id="2.7.13.3"/>
    </reaction>
</comment>
<dbReference type="InterPro" id="IPR036097">
    <property type="entry name" value="HisK_dim/P_sf"/>
</dbReference>
<name>A0ABW6BUU3_9BACT</name>
<dbReference type="SUPFAM" id="SSF55874">
    <property type="entry name" value="ATPase domain of HSP90 chaperone/DNA topoisomerase II/histidine kinase"/>
    <property type="match status" value="1"/>
</dbReference>
<keyword evidence="3" id="KW-0597">Phosphoprotein</keyword>
<dbReference type="Proteomes" id="UP001597641">
    <property type="component" value="Unassembled WGS sequence"/>
</dbReference>
<dbReference type="InterPro" id="IPR003594">
    <property type="entry name" value="HATPase_dom"/>
</dbReference>
<dbReference type="InterPro" id="IPR047347">
    <property type="entry name" value="YvaQ-like_sensor"/>
</dbReference>
<evidence type="ECO:0000256" key="4">
    <source>
        <dbReference type="ARBA" id="ARBA00022679"/>
    </source>
</evidence>
<dbReference type="Pfam" id="PF08447">
    <property type="entry name" value="PAS_3"/>
    <property type="match status" value="2"/>
</dbReference>
<evidence type="ECO:0000256" key="1">
    <source>
        <dbReference type="ARBA" id="ARBA00000085"/>
    </source>
</evidence>
<keyword evidence="7" id="KW-1133">Transmembrane helix</keyword>
<dbReference type="InterPro" id="IPR036890">
    <property type="entry name" value="HATPase_C_sf"/>
</dbReference>
<dbReference type="EC" id="2.7.13.3" evidence="2"/>
<dbReference type="InterPro" id="IPR052162">
    <property type="entry name" value="Sensor_kinase/Photoreceptor"/>
</dbReference>
<feature type="domain" description="PAC" evidence="10">
    <location>
        <begin position="576"/>
        <end position="628"/>
    </location>
</feature>
<dbReference type="PROSITE" id="PS50109">
    <property type="entry name" value="HIS_KIN"/>
    <property type="match status" value="1"/>
</dbReference>
<dbReference type="PANTHER" id="PTHR43304:SF1">
    <property type="entry name" value="PAC DOMAIN-CONTAINING PROTEIN"/>
    <property type="match status" value="1"/>
</dbReference>
<feature type="coiled-coil region" evidence="6">
    <location>
        <begin position="358"/>
        <end position="385"/>
    </location>
</feature>
<evidence type="ECO:0000259" key="10">
    <source>
        <dbReference type="PROSITE" id="PS50113"/>
    </source>
</evidence>
<evidence type="ECO:0000256" key="7">
    <source>
        <dbReference type="SAM" id="Phobius"/>
    </source>
</evidence>
<proteinExistence type="predicted"/>
<dbReference type="SUPFAM" id="SSF55785">
    <property type="entry name" value="PYP-like sensor domain (PAS domain)"/>
    <property type="match status" value="5"/>
</dbReference>
<dbReference type="InterPro" id="IPR005467">
    <property type="entry name" value="His_kinase_dom"/>
</dbReference>
<keyword evidence="5" id="KW-0418">Kinase</keyword>
<dbReference type="Gene3D" id="3.30.565.10">
    <property type="entry name" value="Histidine kinase-like ATPase, C-terminal domain"/>
    <property type="match status" value="1"/>
</dbReference>
<evidence type="ECO:0000313" key="12">
    <source>
        <dbReference type="Proteomes" id="UP001597641"/>
    </source>
</evidence>
<dbReference type="SMART" id="SM00388">
    <property type="entry name" value="HisKA"/>
    <property type="match status" value="1"/>
</dbReference>
<dbReference type="CDD" id="cd19411">
    <property type="entry name" value="MCP2201-like_sensor"/>
    <property type="match status" value="1"/>
</dbReference>
<keyword evidence="4" id="KW-0808">Transferase</keyword>
<organism evidence="11 12">
    <name type="scientific">Pontibacter toksunensis</name>
    <dbReference type="NCBI Taxonomy" id="1332631"/>
    <lineage>
        <taxon>Bacteria</taxon>
        <taxon>Pseudomonadati</taxon>
        <taxon>Bacteroidota</taxon>
        <taxon>Cytophagia</taxon>
        <taxon>Cytophagales</taxon>
        <taxon>Hymenobacteraceae</taxon>
        <taxon>Pontibacter</taxon>
    </lineage>
</organism>
<comment type="caution">
    <text evidence="11">The sequence shown here is derived from an EMBL/GenBank/DDBJ whole genome shotgun (WGS) entry which is preliminary data.</text>
</comment>
<feature type="domain" description="Histidine kinase" evidence="8">
    <location>
        <begin position="902"/>
        <end position="1114"/>
    </location>
</feature>
<feature type="transmembrane region" description="Helical" evidence="7">
    <location>
        <begin position="20"/>
        <end position="43"/>
    </location>
</feature>
<dbReference type="PROSITE" id="PS50113">
    <property type="entry name" value="PAC"/>
    <property type="match status" value="4"/>
</dbReference>
<dbReference type="InterPro" id="IPR024478">
    <property type="entry name" value="HlyB_4HB_MCP"/>
</dbReference>
<dbReference type="Pfam" id="PF08448">
    <property type="entry name" value="PAS_4"/>
    <property type="match status" value="2"/>
</dbReference>
<dbReference type="InterPro" id="IPR000700">
    <property type="entry name" value="PAS-assoc_C"/>
</dbReference>
<sequence length="1114" mass="127024">MHPKDFSPNNTSTYERTIRFIGFAFAGLAFVLVAVCTISFIAARQVKQNYSLVVLSALNKLELVNELHNNESEVQSLLVTYISSEDARLKSQIRGDIQKAHFKNTAVIRQLKGLLQDKERQVLLQNILKERRTYYILTDSLLALSDDDQEKARAFAQAHLRPVHQRHQQYLHNLSKRIQSTADSRANDAIATVNSTVDRYSLLLLAALVSTVAAAYVIFLVFKKLKQENEFLNTEIRERTKLEHDLNEQKREYKMLFNRNPIPLWIYDRETYRILETNQAAVQEYGYSEEEFLQMTVLDLRPAEEIEGFISNLNKAKETTEATSTTSIHKRKDGSLLKVEVRSHSLPSKDGLLPRFVVAFNVQEREQALEKLKQSEEQLREVSSSVPGAVFQYQMEQDGSFCFPYISEGILNLCSVTPEEVYQDALLLYKNLHPSDLPGVQRTTALSYKNLTPWEYELRVWQPENKKYIWVRGHSLPSDRGNGTVVWNGTFIDITKQKETQEQLKRNEANLRALLDSSSQAVFLLDENLKVLSFNKEAAADVRKYLLKKLEPGQSMLEYISSAKVSSTIANHARAMQGEKVVFEAGQGAFWHEITYQPVTSEENNILAVALTIRDISENKLSLETIKRNELQLARAQQLAKLGSWEYHVKQSMLTWSDGTFAVYSKHKENFAPSLHNMLALIHPDDREKVKANYQRAIATKSMLNFEHRIILPDGKVANVMEVAEVTCNEDGDVIKLSGTVQDITERKMAEQEVTEAKNLLQTTIENIPEIIFTLDPDLSIIYISPQCKQITGYPEEAFLGKPETWLKVIFPDDKKPLMQQVLPQVLAGKQQEYEMRLVDSEGRLRWLLLRMSPGLDYQGKVMRVYGSVSDMTAYKEAEAKQQELSEQLMQQNQNLQQFAYIVSHNLRGPIANMLGLTSIYDRNRIDAPINQKVIDNMVKSAQLLDTTIRDLNDILTIRSQIGSMKESIAFDCLLQNVREILDAEITACGASITSDFKAAPKINAIRSYALSILMNLVSNAIKYRKLDRKLLISINTFRVNNYICLRVQDNGSGIDLEKQQDKIFGLYKRFHHGVEGKGLGLHLVKTQVELLGGKVEVQSKLHEGSTFDVYFKS</sequence>
<keyword evidence="7" id="KW-0812">Transmembrane</keyword>
<dbReference type="RefSeq" id="WP_377485796.1">
    <property type="nucleotide sequence ID" value="NZ_JBHUOX010000010.1"/>
</dbReference>
<feature type="domain" description="PAC" evidence="10">
    <location>
        <begin position="832"/>
        <end position="884"/>
    </location>
</feature>
<dbReference type="Pfam" id="PF02518">
    <property type="entry name" value="HATPase_c"/>
    <property type="match status" value="1"/>
</dbReference>
<dbReference type="InterPro" id="IPR013656">
    <property type="entry name" value="PAS_4"/>
</dbReference>
<dbReference type="SMART" id="SM00387">
    <property type="entry name" value="HATPase_c"/>
    <property type="match status" value="1"/>
</dbReference>
<dbReference type="PROSITE" id="PS50112">
    <property type="entry name" value="PAS"/>
    <property type="match status" value="3"/>
</dbReference>
<feature type="coiled-coil region" evidence="6">
    <location>
        <begin position="222"/>
        <end position="259"/>
    </location>
</feature>
<gene>
    <name evidence="11" type="ORF">ACFS7Z_14450</name>
</gene>
<dbReference type="EMBL" id="JBHUOX010000010">
    <property type="protein sequence ID" value="MFD3001568.1"/>
    <property type="molecule type" value="Genomic_DNA"/>
</dbReference>
<feature type="domain" description="PAC" evidence="10">
    <location>
        <begin position="454"/>
        <end position="506"/>
    </location>
</feature>
<feature type="transmembrane region" description="Helical" evidence="7">
    <location>
        <begin position="202"/>
        <end position="222"/>
    </location>
</feature>
<dbReference type="Gene3D" id="1.10.287.130">
    <property type="match status" value="1"/>
</dbReference>
<keyword evidence="6" id="KW-0175">Coiled coil</keyword>
<dbReference type="InterPro" id="IPR003661">
    <property type="entry name" value="HisK_dim/P_dom"/>
</dbReference>
<evidence type="ECO:0000313" key="11">
    <source>
        <dbReference type="EMBL" id="MFD3001568.1"/>
    </source>
</evidence>
<dbReference type="InterPro" id="IPR035965">
    <property type="entry name" value="PAS-like_dom_sf"/>
</dbReference>
<dbReference type="Gene3D" id="2.10.70.100">
    <property type="match status" value="1"/>
</dbReference>
<dbReference type="SMART" id="SM00091">
    <property type="entry name" value="PAS"/>
    <property type="match status" value="5"/>
</dbReference>
<dbReference type="CDD" id="cd00130">
    <property type="entry name" value="PAS"/>
    <property type="match status" value="5"/>
</dbReference>
<feature type="domain" description="PAC" evidence="10">
    <location>
        <begin position="704"/>
        <end position="756"/>
    </location>
</feature>
<dbReference type="CDD" id="cd00082">
    <property type="entry name" value="HisKA"/>
    <property type="match status" value="1"/>
</dbReference>
<evidence type="ECO:0000259" key="8">
    <source>
        <dbReference type="PROSITE" id="PS50109"/>
    </source>
</evidence>
<dbReference type="InterPro" id="IPR001610">
    <property type="entry name" value="PAC"/>
</dbReference>
<dbReference type="InterPro" id="IPR000014">
    <property type="entry name" value="PAS"/>
</dbReference>
<evidence type="ECO:0000256" key="6">
    <source>
        <dbReference type="SAM" id="Coils"/>
    </source>
</evidence>
<dbReference type="Pfam" id="PF12729">
    <property type="entry name" value="4HB_MCP_1"/>
    <property type="match status" value="1"/>
</dbReference>
<dbReference type="NCBIfam" id="TIGR00229">
    <property type="entry name" value="sensory_box"/>
    <property type="match status" value="3"/>
</dbReference>
<accession>A0ABW6BUU3</accession>
<feature type="domain" description="PAS" evidence="9">
    <location>
        <begin position="249"/>
        <end position="320"/>
    </location>
</feature>
<dbReference type="SUPFAM" id="SSF47384">
    <property type="entry name" value="Homodimeric domain of signal transducing histidine kinase"/>
    <property type="match status" value="1"/>
</dbReference>
<dbReference type="InterPro" id="IPR004358">
    <property type="entry name" value="Sig_transdc_His_kin-like_C"/>
</dbReference>
<dbReference type="InterPro" id="IPR013655">
    <property type="entry name" value="PAS_fold_3"/>
</dbReference>
<protein>
    <recommendedName>
        <fullName evidence="2">histidine kinase</fullName>
        <ecNumber evidence="2">2.7.13.3</ecNumber>
    </recommendedName>
</protein>